<dbReference type="InterPro" id="IPR011010">
    <property type="entry name" value="DNA_brk_join_enz"/>
</dbReference>
<dbReference type="Gene3D" id="1.10.443.10">
    <property type="entry name" value="Intergrase catalytic core"/>
    <property type="match status" value="1"/>
</dbReference>
<evidence type="ECO:0000313" key="8">
    <source>
        <dbReference type="EMBL" id="KON87335.1"/>
    </source>
</evidence>
<dbReference type="PANTHER" id="PTHR30349">
    <property type="entry name" value="PHAGE INTEGRASE-RELATED"/>
    <property type="match status" value="1"/>
</dbReference>
<comment type="similarity">
    <text evidence="1">Belongs to the 'phage' integrase family.</text>
</comment>
<protein>
    <recommendedName>
        <fullName evidence="10">Integrase</fullName>
    </recommendedName>
</protein>
<dbReference type="InterPro" id="IPR004107">
    <property type="entry name" value="Integrase_SAM-like_N"/>
</dbReference>
<sequence length="329" mass="38362">MEVKCLEKLKEVTEQEWSEVNEFNREITDEFLQQAHLSPQTLNQYKSSLKLFFRWVKESCGNKSITDLKPRDALRYQNFLMGRGLSSSAVKFKRSSVSSLCGYIELYYSDEFPLFRNIYNKKIPNPAVDKRHKKEPLTEEEFSMLIDELKQREEWQMVAYLLFTYITGCRRGESAQLLRETVRYKKAIDPKTKEEKGYYLTSDIRCKGRGTAGKIRRFPFDDVAMVALRKWNEVRGEDDCEYMFVKKTKEGKVTPLAAGAFNYWCSEIFSEIVGRRVHPHLLRSSRATNLALSSNKSIDAIQSLLGHNSPDTTKIYIVKDNDDEIDELF</sequence>
<dbReference type="OrthoDB" id="9801717at2"/>
<dbReference type="AlphaFoldDB" id="A0A0M0GBP6"/>
<dbReference type="InterPro" id="IPR013762">
    <property type="entry name" value="Integrase-like_cat_sf"/>
</dbReference>
<dbReference type="PROSITE" id="PS51900">
    <property type="entry name" value="CB"/>
    <property type="match status" value="1"/>
</dbReference>
<comment type="caution">
    <text evidence="8">The sequence shown here is derived from an EMBL/GenBank/DDBJ whole genome shotgun (WGS) entry which is preliminary data.</text>
</comment>
<dbReference type="GO" id="GO:0015074">
    <property type="term" value="P:DNA integration"/>
    <property type="evidence" value="ECO:0007669"/>
    <property type="project" value="UniProtKB-KW"/>
</dbReference>
<proteinExistence type="inferred from homology"/>
<dbReference type="InterPro" id="IPR044068">
    <property type="entry name" value="CB"/>
</dbReference>
<dbReference type="Gene3D" id="1.10.150.130">
    <property type="match status" value="1"/>
</dbReference>
<organism evidence="8 9">
    <name type="scientific">Sporosarcina globispora</name>
    <name type="common">Bacillus globisporus</name>
    <dbReference type="NCBI Taxonomy" id="1459"/>
    <lineage>
        <taxon>Bacteria</taxon>
        <taxon>Bacillati</taxon>
        <taxon>Bacillota</taxon>
        <taxon>Bacilli</taxon>
        <taxon>Bacillales</taxon>
        <taxon>Caryophanaceae</taxon>
        <taxon>Sporosarcina</taxon>
    </lineage>
</organism>
<accession>A0A0M0GBP6</accession>
<dbReference type="Pfam" id="PF02899">
    <property type="entry name" value="Phage_int_SAM_1"/>
    <property type="match status" value="1"/>
</dbReference>
<evidence type="ECO:0000256" key="5">
    <source>
        <dbReference type="PROSITE-ProRule" id="PRU01248"/>
    </source>
</evidence>
<evidence type="ECO:0000256" key="4">
    <source>
        <dbReference type="ARBA" id="ARBA00023172"/>
    </source>
</evidence>
<evidence type="ECO:0000256" key="2">
    <source>
        <dbReference type="ARBA" id="ARBA00022908"/>
    </source>
</evidence>
<keyword evidence="3 5" id="KW-0238">DNA-binding</keyword>
<gene>
    <name evidence="8" type="ORF">AF332_11200</name>
</gene>
<evidence type="ECO:0000313" key="9">
    <source>
        <dbReference type="Proteomes" id="UP000037109"/>
    </source>
</evidence>
<dbReference type="GO" id="GO:0003677">
    <property type="term" value="F:DNA binding"/>
    <property type="evidence" value="ECO:0007669"/>
    <property type="project" value="UniProtKB-UniRule"/>
</dbReference>
<dbReference type="CDD" id="cd00397">
    <property type="entry name" value="DNA_BRE_C"/>
    <property type="match status" value="1"/>
</dbReference>
<keyword evidence="4" id="KW-0233">DNA recombination</keyword>
<dbReference type="EMBL" id="LGUF01000007">
    <property type="protein sequence ID" value="KON87335.1"/>
    <property type="molecule type" value="Genomic_DNA"/>
</dbReference>
<dbReference type="InterPro" id="IPR050090">
    <property type="entry name" value="Tyrosine_recombinase_XerCD"/>
</dbReference>
<feature type="domain" description="Tyr recombinase" evidence="6">
    <location>
        <begin position="132"/>
        <end position="329"/>
    </location>
</feature>
<dbReference type="InterPro" id="IPR002104">
    <property type="entry name" value="Integrase_catalytic"/>
</dbReference>
<dbReference type="GO" id="GO:0006310">
    <property type="term" value="P:DNA recombination"/>
    <property type="evidence" value="ECO:0007669"/>
    <property type="project" value="UniProtKB-KW"/>
</dbReference>
<keyword evidence="2" id="KW-0229">DNA integration</keyword>
<reference evidence="9" key="1">
    <citation type="submission" date="2015-07" db="EMBL/GenBank/DDBJ databases">
        <title>Fjat-10036 dsm4.</title>
        <authorList>
            <person name="Liu B."/>
            <person name="Wang J."/>
            <person name="Zhu Y."/>
            <person name="Liu G."/>
            <person name="Chen Q."/>
            <person name="Chen Z."/>
            <person name="Lan J."/>
            <person name="Che J."/>
            <person name="Ge C."/>
            <person name="Shi H."/>
            <person name="Pan Z."/>
            <person name="Liu X."/>
        </authorList>
    </citation>
    <scope>NUCLEOTIDE SEQUENCE [LARGE SCALE GENOMIC DNA]</scope>
    <source>
        <strain evidence="9">DSM 4</strain>
    </source>
</reference>
<keyword evidence="9" id="KW-1185">Reference proteome</keyword>
<dbReference type="PROSITE" id="PS51898">
    <property type="entry name" value="TYR_RECOMBINASE"/>
    <property type="match status" value="1"/>
</dbReference>
<dbReference type="Pfam" id="PF00589">
    <property type="entry name" value="Phage_integrase"/>
    <property type="match status" value="1"/>
</dbReference>
<dbReference type="STRING" id="1459.AF332_11200"/>
<name>A0A0M0GBP6_SPOGL</name>
<evidence type="ECO:0000259" key="6">
    <source>
        <dbReference type="PROSITE" id="PS51898"/>
    </source>
</evidence>
<dbReference type="SUPFAM" id="SSF56349">
    <property type="entry name" value="DNA breaking-rejoining enzymes"/>
    <property type="match status" value="1"/>
</dbReference>
<evidence type="ECO:0000259" key="7">
    <source>
        <dbReference type="PROSITE" id="PS51900"/>
    </source>
</evidence>
<evidence type="ECO:0000256" key="3">
    <source>
        <dbReference type="ARBA" id="ARBA00023125"/>
    </source>
</evidence>
<dbReference type="Proteomes" id="UP000037109">
    <property type="component" value="Unassembled WGS sequence"/>
</dbReference>
<evidence type="ECO:0008006" key="10">
    <source>
        <dbReference type="Google" id="ProtNLM"/>
    </source>
</evidence>
<feature type="domain" description="Core-binding (CB)" evidence="7">
    <location>
        <begin position="22"/>
        <end position="105"/>
    </location>
</feature>
<dbReference type="PANTHER" id="PTHR30349:SF64">
    <property type="entry name" value="PROPHAGE INTEGRASE INTD-RELATED"/>
    <property type="match status" value="1"/>
</dbReference>
<evidence type="ECO:0000256" key="1">
    <source>
        <dbReference type="ARBA" id="ARBA00008857"/>
    </source>
</evidence>
<dbReference type="PATRIC" id="fig|1459.3.peg.2394"/>
<dbReference type="InterPro" id="IPR010998">
    <property type="entry name" value="Integrase_recombinase_N"/>
</dbReference>